<dbReference type="Pfam" id="PF02104">
    <property type="entry name" value="SURF1"/>
    <property type="match status" value="1"/>
</dbReference>
<evidence type="ECO:0000313" key="3">
    <source>
        <dbReference type="Proteomes" id="UP000001036"/>
    </source>
</evidence>
<dbReference type="HOGENOM" id="CLU_047737_2_2_6"/>
<keyword evidence="1" id="KW-0472">Membrane</keyword>
<organism evidence="2 3">
    <name type="scientific">Cellvibrio japonicus (strain Ueda107)</name>
    <name type="common">Pseudomonas fluorescens subsp. cellulosa</name>
    <dbReference type="NCBI Taxonomy" id="498211"/>
    <lineage>
        <taxon>Bacteria</taxon>
        <taxon>Pseudomonadati</taxon>
        <taxon>Pseudomonadota</taxon>
        <taxon>Gammaproteobacteria</taxon>
        <taxon>Cellvibrionales</taxon>
        <taxon>Cellvibrionaceae</taxon>
        <taxon>Cellvibrio</taxon>
    </lineage>
</organism>
<evidence type="ECO:0000256" key="1">
    <source>
        <dbReference type="RuleBase" id="RU363076"/>
    </source>
</evidence>
<dbReference type="RefSeq" id="WP_012486531.1">
    <property type="nucleotide sequence ID" value="NC_010995.1"/>
</dbReference>
<keyword evidence="3" id="KW-1185">Reference proteome</keyword>
<feature type="transmembrane region" description="Helical" evidence="1">
    <location>
        <begin position="223"/>
        <end position="242"/>
    </location>
</feature>
<dbReference type="eggNOG" id="COG3346">
    <property type="taxonomic scope" value="Bacteria"/>
</dbReference>
<proteinExistence type="inferred from homology"/>
<name>B3PKW3_CELJU</name>
<evidence type="ECO:0000313" key="2">
    <source>
        <dbReference type="EMBL" id="ACE86228.1"/>
    </source>
</evidence>
<dbReference type="CDD" id="cd06662">
    <property type="entry name" value="SURF1"/>
    <property type="match status" value="1"/>
</dbReference>
<reference evidence="2 3" key="1">
    <citation type="journal article" date="2008" name="J. Bacteriol.">
        <title>Insights into plant cell wall degradation from the genome sequence of the soil bacterium Cellvibrio japonicus.</title>
        <authorList>
            <person name="Deboy R.T."/>
            <person name="Mongodin E.F."/>
            <person name="Fouts D.E."/>
            <person name="Tailford L.E."/>
            <person name="Khouri H."/>
            <person name="Emerson J.B."/>
            <person name="Mohamoud Y."/>
            <person name="Watkins K."/>
            <person name="Henrissat B."/>
            <person name="Gilbert H.J."/>
            <person name="Nelson K.E."/>
        </authorList>
    </citation>
    <scope>NUCLEOTIDE SEQUENCE [LARGE SCALE GENOMIC DNA]</scope>
    <source>
        <strain evidence="2 3">Ueda107</strain>
    </source>
</reference>
<dbReference type="GO" id="GO:0005886">
    <property type="term" value="C:plasma membrane"/>
    <property type="evidence" value="ECO:0007669"/>
    <property type="project" value="UniProtKB-SubCell"/>
</dbReference>
<dbReference type="Proteomes" id="UP000001036">
    <property type="component" value="Chromosome"/>
</dbReference>
<comment type="similarity">
    <text evidence="1">Belongs to the SURF1 family.</text>
</comment>
<dbReference type="STRING" id="498211.CJA_0870"/>
<dbReference type="KEGG" id="cja:CJA_0870"/>
<feature type="transmembrane region" description="Helical" evidence="1">
    <location>
        <begin position="14"/>
        <end position="33"/>
    </location>
</feature>
<keyword evidence="1" id="KW-0812">Transmembrane</keyword>
<gene>
    <name evidence="2" type="ordered locus">CJA_0870</name>
</gene>
<sequence>MTIIAFNHYWVIRWHWLLLNLFAVGILIGLSIWQWQRGEEKEKTLARVAEWQVKGSLNADALKAMNPAQLDGVHLQMPVRWLAPVVWLLDNRIYQGRIGYDVVIPVAVEHFHQPVIVNLGWVEAPVQRSDLPVVKVPGDFYVDGILRTRTGGLLLGQNLESSNSWPQRIQQVEFDQLYASLPTDMHQEYKDLYPGVVYQQQGTRFISYYRPVVMPPEKHRAYALQWALLALAVTIIALVASARRRETMPKPPD</sequence>
<dbReference type="EMBL" id="CP000934">
    <property type="protein sequence ID" value="ACE86228.1"/>
    <property type="molecule type" value="Genomic_DNA"/>
</dbReference>
<dbReference type="OrthoDB" id="9789940at2"/>
<accession>B3PKW3</accession>
<dbReference type="PROSITE" id="PS50895">
    <property type="entry name" value="SURF1"/>
    <property type="match status" value="1"/>
</dbReference>
<comment type="subcellular location">
    <subcellularLocation>
        <location evidence="1">Cell membrane</location>
        <topology evidence="1">Multi-pass membrane protein</topology>
    </subcellularLocation>
</comment>
<keyword evidence="1" id="KW-1133">Transmembrane helix</keyword>
<protein>
    <recommendedName>
        <fullName evidence="1">SURF1-like protein</fullName>
    </recommendedName>
</protein>
<dbReference type="InterPro" id="IPR002994">
    <property type="entry name" value="Surf1/Shy1"/>
</dbReference>
<dbReference type="AlphaFoldDB" id="B3PKW3"/>
<keyword evidence="1" id="KW-1003">Cell membrane</keyword>